<dbReference type="InterPro" id="IPR000073">
    <property type="entry name" value="AB_hydrolase_1"/>
</dbReference>
<dbReference type="HOGENOM" id="CLU_1136343_0_0_11"/>
<reference evidence="2 3" key="1">
    <citation type="journal article" date="2010" name="Stand. Genomic Sci.">
        <title>Complete genome sequence of Conexibacter woesei type strain (ID131577).</title>
        <authorList>
            <person name="Pukall R."/>
            <person name="Lapidus A."/>
            <person name="Glavina Del Rio T."/>
            <person name="Copeland A."/>
            <person name="Tice H."/>
            <person name="Cheng J.-F."/>
            <person name="Lucas S."/>
            <person name="Chen F."/>
            <person name="Nolan M."/>
            <person name="Bruce D."/>
            <person name="Goodwin L."/>
            <person name="Pitluck S."/>
            <person name="Mavromatis K."/>
            <person name="Ivanova N."/>
            <person name="Ovchinnikova G."/>
            <person name="Pati A."/>
            <person name="Chen A."/>
            <person name="Palaniappan K."/>
            <person name="Land M."/>
            <person name="Hauser L."/>
            <person name="Chang Y.-J."/>
            <person name="Jeffries C.D."/>
            <person name="Chain P."/>
            <person name="Meincke L."/>
            <person name="Sims D."/>
            <person name="Brettin T."/>
            <person name="Detter J.C."/>
            <person name="Rohde M."/>
            <person name="Goeker M."/>
            <person name="Bristow J."/>
            <person name="Eisen J.A."/>
            <person name="Markowitz V."/>
            <person name="Kyrpides N.C."/>
            <person name="Klenk H.-P."/>
            <person name="Hugenholtz P."/>
        </authorList>
    </citation>
    <scope>NUCLEOTIDE SEQUENCE [LARGE SCALE GENOMIC DNA]</scope>
    <source>
        <strain evidence="3">DSM 14684 / CIP 108061 / JCM 11494 / NBRC 100937 / ID131577</strain>
    </source>
</reference>
<dbReference type="EMBL" id="CP001854">
    <property type="protein sequence ID" value="ADB49228.1"/>
    <property type="molecule type" value="Genomic_DNA"/>
</dbReference>
<keyword evidence="2" id="KW-0378">Hydrolase</keyword>
<dbReference type="PANTHER" id="PTHR43798">
    <property type="entry name" value="MONOACYLGLYCEROL LIPASE"/>
    <property type="match status" value="1"/>
</dbReference>
<organism evidence="2 3">
    <name type="scientific">Conexibacter woesei (strain DSM 14684 / CCUG 47730 / CIP 108061 / JCM 11494 / NBRC 100937 / ID131577)</name>
    <dbReference type="NCBI Taxonomy" id="469383"/>
    <lineage>
        <taxon>Bacteria</taxon>
        <taxon>Bacillati</taxon>
        <taxon>Actinomycetota</taxon>
        <taxon>Thermoleophilia</taxon>
        <taxon>Solirubrobacterales</taxon>
        <taxon>Conexibacteraceae</taxon>
        <taxon>Conexibacter</taxon>
    </lineage>
</organism>
<dbReference type="STRING" id="469383.Cwoe_0795"/>
<feature type="domain" description="AB hydrolase-1" evidence="1">
    <location>
        <begin position="29"/>
        <end position="256"/>
    </location>
</feature>
<dbReference type="Gene3D" id="3.40.50.1820">
    <property type="entry name" value="alpha/beta hydrolase"/>
    <property type="match status" value="1"/>
</dbReference>
<dbReference type="GO" id="GO:0016020">
    <property type="term" value="C:membrane"/>
    <property type="evidence" value="ECO:0007669"/>
    <property type="project" value="TreeGrafter"/>
</dbReference>
<gene>
    <name evidence="2" type="ordered locus">Cwoe_0795</name>
</gene>
<dbReference type="PANTHER" id="PTHR43798:SF33">
    <property type="entry name" value="HYDROLASE, PUTATIVE (AFU_ORTHOLOGUE AFUA_2G14860)-RELATED"/>
    <property type="match status" value="1"/>
</dbReference>
<sequence precursor="true">MEVTEHTGELDGQPVFWRSAPADGAPTLYVHGVPTSSDDWIPFLERTGGLAPDLPGFGRSGKGGQNPYSLDGIADFVERFLAMLGVERVKLVVHDWGSAALAFAIRHPERVERLIVCNAVPLLPGYRWHRIARIWRTPFLGEMAMGLTLKWTMGRFMRPAFARPPPRTFIEAAWRHFDQGTQRAILRLYRSAPESSLERAGTDLSQVTAPALVVWGALDPYIPPSFGDAYAERLPGASVEHVADAGHWPWIDRADLIERFAAFLGDT</sequence>
<proteinExistence type="predicted"/>
<dbReference type="AlphaFoldDB" id="D3FAF9"/>
<keyword evidence="3" id="KW-1185">Reference proteome</keyword>
<reference evidence="3" key="2">
    <citation type="submission" date="2010-01" db="EMBL/GenBank/DDBJ databases">
        <title>The complete genome of Conexibacter woesei DSM 14684.</title>
        <authorList>
            <consortium name="US DOE Joint Genome Institute (JGI-PGF)"/>
            <person name="Lucas S."/>
            <person name="Copeland A."/>
            <person name="Lapidus A."/>
            <person name="Glavina del Rio T."/>
            <person name="Dalin E."/>
            <person name="Tice H."/>
            <person name="Bruce D."/>
            <person name="Goodwin L."/>
            <person name="Pitluck S."/>
            <person name="Kyrpides N."/>
            <person name="Mavromatis K."/>
            <person name="Ivanova N."/>
            <person name="Mikhailova N."/>
            <person name="Chertkov O."/>
            <person name="Brettin T."/>
            <person name="Detter J.C."/>
            <person name="Han C."/>
            <person name="Larimer F."/>
            <person name="Land M."/>
            <person name="Hauser L."/>
            <person name="Markowitz V."/>
            <person name="Cheng J.-F."/>
            <person name="Hugenholtz P."/>
            <person name="Woyke T."/>
            <person name="Wu D."/>
            <person name="Pukall R."/>
            <person name="Steenblock K."/>
            <person name="Schneider S."/>
            <person name="Klenk H.-P."/>
            <person name="Eisen J.A."/>
        </authorList>
    </citation>
    <scope>NUCLEOTIDE SEQUENCE [LARGE SCALE GENOMIC DNA]</scope>
    <source>
        <strain evidence="3">DSM 14684 / CIP 108061 / JCM 11494 / NBRC 100937 / ID131577</strain>
    </source>
</reference>
<accession>D3FAF9</accession>
<dbReference type="Pfam" id="PF12697">
    <property type="entry name" value="Abhydrolase_6"/>
    <property type="match status" value="1"/>
</dbReference>
<evidence type="ECO:0000259" key="1">
    <source>
        <dbReference type="Pfam" id="PF12697"/>
    </source>
</evidence>
<dbReference type="PRINTS" id="PR00111">
    <property type="entry name" value="ABHYDROLASE"/>
</dbReference>
<dbReference type="InterPro" id="IPR029058">
    <property type="entry name" value="AB_hydrolase_fold"/>
</dbReference>
<name>D3FAF9_CONWI</name>
<dbReference type="GO" id="GO:0016787">
    <property type="term" value="F:hydrolase activity"/>
    <property type="evidence" value="ECO:0007669"/>
    <property type="project" value="UniProtKB-KW"/>
</dbReference>
<dbReference type="Proteomes" id="UP000008229">
    <property type="component" value="Chromosome"/>
</dbReference>
<dbReference type="eggNOG" id="COG0596">
    <property type="taxonomic scope" value="Bacteria"/>
</dbReference>
<evidence type="ECO:0000313" key="2">
    <source>
        <dbReference type="EMBL" id="ADB49228.1"/>
    </source>
</evidence>
<protein>
    <submittedName>
        <fullName evidence="2">Alpha/beta hydrolase fold protein</fullName>
    </submittedName>
</protein>
<dbReference type="KEGG" id="cwo:Cwoe_0795"/>
<dbReference type="OrthoDB" id="9796770at2"/>
<dbReference type="RefSeq" id="WP_012932281.1">
    <property type="nucleotide sequence ID" value="NC_013739.1"/>
</dbReference>
<evidence type="ECO:0000313" key="3">
    <source>
        <dbReference type="Proteomes" id="UP000008229"/>
    </source>
</evidence>
<dbReference type="InterPro" id="IPR050266">
    <property type="entry name" value="AB_hydrolase_sf"/>
</dbReference>
<dbReference type="SUPFAM" id="SSF53474">
    <property type="entry name" value="alpha/beta-Hydrolases"/>
    <property type="match status" value="1"/>
</dbReference>